<sequence length="97" mass="11036">MLGHLYVKSGERKRGLVLLLLASHIVPAHTGILHTLIQAFIVNGDVPRALNAIERLEYVEGHTPILSLLQSRALWVDGRHDDARRCFQDYQQRREDG</sequence>
<dbReference type="InterPro" id="IPR011990">
    <property type="entry name" value="TPR-like_helical_dom_sf"/>
</dbReference>
<accession>A0ABR9F0L8</accession>
<comment type="caution">
    <text evidence="1">The sequence shown here is derived from an EMBL/GenBank/DDBJ whole genome shotgun (WGS) entry which is preliminary data.</text>
</comment>
<organism evidence="1 2">
    <name type="scientific">Halomonas casei</name>
    <dbReference type="NCBI Taxonomy" id="2742613"/>
    <lineage>
        <taxon>Bacteria</taxon>
        <taxon>Pseudomonadati</taxon>
        <taxon>Pseudomonadota</taxon>
        <taxon>Gammaproteobacteria</taxon>
        <taxon>Oceanospirillales</taxon>
        <taxon>Halomonadaceae</taxon>
        <taxon>Halomonas</taxon>
    </lineage>
</organism>
<evidence type="ECO:0000313" key="2">
    <source>
        <dbReference type="Proteomes" id="UP001645039"/>
    </source>
</evidence>
<evidence type="ECO:0000313" key="1">
    <source>
        <dbReference type="EMBL" id="MBE0398780.1"/>
    </source>
</evidence>
<dbReference type="Proteomes" id="UP001645039">
    <property type="component" value="Unassembled WGS sequence"/>
</dbReference>
<name>A0ABR9F0L8_9GAMM</name>
<protein>
    <submittedName>
        <fullName evidence="1">Type III secretion protein</fullName>
    </submittedName>
</protein>
<dbReference type="SUPFAM" id="SSF48452">
    <property type="entry name" value="TPR-like"/>
    <property type="match status" value="1"/>
</dbReference>
<keyword evidence="2" id="KW-1185">Reference proteome</keyword>
<gene>
    <name evidence="1" type="ORF">EI168_01475</name>
</gene>
<dbReference type="EMBL" id="RRZD01000001">
    <property type="protein sequence ID" value="MBE0398780.1"/>
    <property type="molecule type" value="Genomic_DNA"/>
</dbReference>
<reference evidence="1 2" key="1">
    <citation type="submission" date="2020-07" db="EMBL/GenBank/DDBJ databases">
        <title>Halophilic bacteria isolated from french cheeses.</title>
        <authorList>
            <person name="Kothe C.I."/>
            <person name="Farah-Kraiem B."/>
            <person name="Renault P."/>
            <person name="Dridi B."/>
        </authorList>
    </citation>
    <scope>NUCLEOTIDE SEQUENCE [LARGE SCALE GENOMIC DNA]</scope>
    <source>
        <strain evidence="1 2">FME1</strain>
    </source>
</reference>
<proteinExistence type="predicted"/>